<evidence type="ECO:0000256" key="3">
    <source>
        <dbReference type="ARBA" id="ARBA00023172"/>
    </source>
</evidence>
<dbReference type="GO" id="GO:0015074">
    <property type="term" value="P:DNA integration"/>
    <property type="evidence" value="ECO:0007669"/>
    <property type="project" value="InterPro"/>
</dbReference>
<accession>A0A939GFI4</accession>
<reference evidence="5" key="1">
    <citation type="submission" date="2021-03" db="EMBL/GenBank/DDBJ databases">
        <title>Fibrella sp. HMF5335 genome sequencing and assembly.</title>
        <authorList>
            <person name="Kang H."/>
            <person name="Kim H."/>
            <person name="Bae S."/>
            <person name="Joh K."/>
        </authorList>
    </citation>
    <scope>NUCLEOTIDE SEQUENCE</scope>
    <source>
        <strain evidence="5">HMF5335</strain>
    </source>
</reference>
<proteinExistence type="inferred from homology"/>
<keyword evidence="3" id="KW-0233">DNA recombination</keyword>
<dbReference type="CDD" id="cd01185">
    <property type="entry name" value="INTN1_C_like"/>
    <property type="match status" value="1"/>
</dbReference>
<evidence type="ECO:0000256" key="1">
    <source>
        <dbReference type="ARBA" id="ARBA00008857"/>
    </source>
</evidence>
<dbReference type="SUPFAM" id="SSF56349">
    <property type="entry name" value="DNA breaking-rejoining enzymes"/>
    <property type="match status" value="1"/>
</dbReference>
<keyword evidence="2" id="KW-0238">DNA-binding</keyword>
<dbReference type="Pfam" id="PF00589">
    <property type="entry name" value="Phage_integrase"/>
    <property type="match status" value="1"/>
</dbReference>
<dbReference type="InterPro" id="IPR002104">
    <property type="entry name" value="Integrase_catalytic"/>
</dbReference>
<dbReference type="Pfam" id="PF13102">
    <property type="entry name" value="Phage_int_SAM_5"/>
    <property type="match status" value="1"/>
</dbReference>
<evidence type="ECO:0000313" key="5">
    <source>
        <dbReference type="EMBL" id="MBO0938202.1"/>
    </source>
</evidence>
<dbReference type="EMBL" id="JAFMYV010000008">
    <property type="protein sequence ID" value="MBO0938202.1"/>
    <property type="molecule type" value="Genomic_DNA"/>
</dbReference>
<dbReference type="Proteomes" id="UP000664034">
    <property type="component" value="Unassembled WGS sequence"/>
</dbReference>
<dbReference type="InterPro" id="IPR025269">
    <property type="entry name" value="SAM-like_dom"/>
</dbReference>
<dbReference type="GO" id="GO:0006310">
    <property type="term" value="P:DNA recombination"/>
    <property type="evidence" value="ECO:0007669"/>
    <property type="project" value="UniProtKB-KW"/>
</dbReference>
<dbReference type="GO" id="GO:0003677">
    <property type="term" value="F:DNA binding"/>
    <property type="evidence" value="ECO:0007669"/>
    <property type="project" value="UniProtKB-KW"/>
</dbReference>
<dbReference type="InterPro" id="IPR050090">
    <property type="entry name" value="Tyrosine_recombinase_XerCD"/>
</dbReference>
<comment type="similarity">
    <text evidence="1">Belongs to the 'phage' integrase family.</text>
</comment>
<dbReference type="Gene3D" id="1.10.443.10">
    <property type="entry name" value="Intergrase catalytic core"/>
    <property type="match status" value="1"/>
</dbReference>
<dbReference type="InterPro" id="IPR011010">
    <property type="entry name" value="DNA_brk_join_enz"/>
</dbReference>
<protein>
    <submittedName>
        <fullName evidence="5">Site-specific integrase</fullName>
    </submittedName>
</protein>
<dbReference type="Gene3D" id="1.10.150.130">
    <property type="match status" value="1"/>
</dbReference>
<dbReference type="PANTHER" id="PTHR30349:SF64">
    <property type="entry name" value="PROPHAGE INTEGRASE INTD-RELATED"/>
    <property type="match status" value="1"/>
</dbReference>
<dbReference type="RefSeq" id="WP_207365734.1">
    <property type="nucleotide sequence ID" value="NZ_JAFMYV010000008.1"/>
</dbReference>
<organism evidence="5 6">
    <name type="scientific">Fibrella rubiginis</name>
    <dbReference type="NCBI Taxonomy" id="2817060"/>
    <lineage>
        <taxon>Bacteria</taxon>
        <taxon>Pseudomonadati</taxon>
        <taxon>Bacteroidota</taxon>
        <taxon>Cytophagia</taxon>
        <taxon>Cytophagales</taxon>
        <taxon>Spirosomataceae</taxon>
        <taxon>Fibrella</taxon>
    </lineage>
</organism>
<dbReference type="AlphaFoldDB" id="A0A939GFI4"/>
<dbReference type="InterPro" id="IPR013762">
    <property type="entry name" value="Integrase-like_cat_sf"/>
</dbReference>
<evidence type="ECO:0000256" key="2">
    <source>
        <dbReference type="ARBA" id="ARBA00023125"/>
    </source>
</evidence>
<dbReference type="PROSITE" id="PS51898">
    <property type="entry name" value="TYR_RECOMBINASE"/>
    <property type="match status" value="1"/>
</dbReference>
<dbReference type="PANTHER" id="PTHR30349">
    <property type="entry name" value="PHAGE INTEGRASE-RELATED"/>
    <property type="match status" value="1"/>
</dbReference>
<comment type="caution">
    <text evidence="5">The sequence shown here is derived from an EMBL/GenBank/DDBJ whole genome shotgun (WGS) entry which is preliminary data.</text>
</comment>
<sequence length="442" mass="50115">MAQTTEHKESTATVRIVYRTYDTLKDGSHPFFVCITKNRQRKYVATGLTLHPHYWNEKTQTFRKNVPPAQRKALETAFGKWIEKYSGAAEALADADEQHDVKTVVAKVSEQRGNLRKFKLLSFFDELISQFDQTGNVGNRKVYRDVRNNLQRFVGEGQDVPFEAVTVKFCNDWERKMRSEGLTEITLSVKFRTLRAVLNKAIANKYAKADSYPFARNTAETGKFSVGKFNVKTTKRAISKADIRKIETFQPEPYEGPYASLRDTSDRQLLAKDLFLFSYYCGGINFVDMAALTWGNVVTDLHGHQRLTYTRQKTGGKFAVRLMPAALAILERYRQDGKPLPSAYIFPILNSTLHKTAMQKHNRCSKIMSQVNADLKTIGKAVEIDTLLTTYVARHSFATSLRMAGQDVAVISQAMGHADEATTRIYLQELGTELIDAAYENL</sequence>
<evidence type="ECO:0000313" key="6">
    <source>
        <dbReference type="Proteomes" id="UP000664034"/>
    </source>
</evidence>
<keyword evidence="6" id="KW-1185">Reference proteome</keyword>
<gene>
    <name evidence="5" type="ORF">J2I47_16740</name>
</gene>
<evidence type="ECO:0000259" key="4">
    <source>
        <dbReference type="PROSITE" id="PS51898"/>
    </source>
</evidence>
<name>A0A939GFI4_9BACT</name>
<dbReference type="InterPro" id="IPR035386">
    <property type="entry name" value="Arm-DNA-bind_5"/>
</dbReference>
<feature type="domain" description="Tyr recombinase" evidence="4">
    <location>
        <begin position="244"/>
        <end position="440"/>
    </location>
</feature>
<dbReference type="Pfam" id="PF17293">
    <property type="entry name" value="Arm-DNA-bind_5"/>
    <property type="match status" value="1"/>
</dbReference>
<dbReference type="InterPro" id="IPR010998">
    <property type="entry name" value="Integrase_recombinase_N"/>
</dbReference>